<reference evidence="1 2" key="1">
    <citation type="submission" date="2021-06" db="EMBL/GenBank/DDBJ databases">
        <title>Caerostris extrusa draft genome.</title>
        <authorList>
            <person name="Kono N."/>
            <person name="Arakawa K."/>
        </authorList>
    </citation>
    <scope>NUCLEOTIDE SEQUENCE [LARGE SCALE GENOMIC DNA]</scope>
</reference>
<dbReference type="AlphaFoldDB" id="A0AAV4W8C3"/>
<accession>A0AAV4W8C3</accession>
<protein>
    <submittedName>
        <fullName evidence="1">Uncharacterized protein</fullName>
    </submittedName>
</protein>
<dbReference type="EMBL" id="BPLR01015690">
    <property type="protein sequence ID" value="GIY77868.1"/>
    <property type="molecule type" value="Genomic_DNA"/>
</dbReference>
<evidence type="ECO:0000313" key="1">
    <source>
        <dbReference type="EMBL" id="GIY77868.1"/>
    </source>
</evidence>
<name>A0AAV4W8C3_CAEEX</name>
<dbReference type="Proteomes" id="UP001054945">
    <property type="component" value="Unassembled WGS sequence"/>
</dbReference>
<organism evidence="1 2">
    <name type="scientific">Caerostris extrusa</name>
    <name type="common">Bark spider</name>
    <name type="synonym">Caerostris bankana</name>
    <dbReference type="NCBI Taxonomy" id="172846"/>
    <lineage>
        <taxon>Eukaryota</taxon>
        <taxon>Metazoa</taxon>
        <taxon>Ecdysozoa</taxon>
        <taxon>Arthropoda</taxon>
        <taxon>Chelicerata</taxon>
        <taxon>Arachnida</taxon>
        <taxon>Araneae</taxon>
        <taxon>Araneomorphae</taxon>
        <taxon>Entelegynae</taxon>
        <taxon>Araneoidea</taxon>
        <taxon>Araneidae</taxon>
        <taxon>Caerostris</taxon>
    </lineage>
</organism>
<proteinExistence type="predicted"/>
<gene>
    <name evidence="1" type="ORF">CEXT_366851</name>
</gene>
<comment type="caution">
    <text evidence="1">The sequence shown here is derived from an EMBL/GenBank/DDBJ whole genome shotgun (WGS) entry which is preliminary data.</text>
</comment>
<evidence type="ECO:0000313" key="2">
    <source>
        <dbReference type="Proteomes" id="UP001054945"/>
    </source>
</evidence>
<sequence length="130" mass="15320">MPMEERSDILLPRRCQMCIQVLVSSVFFSRDYISSYFHSLTCIMRLWSALLNGRRRGKRWPGEVFKESLQHSEIFKDSLIPQRRVLPKVQCLYSSHREINDKMTVAALDGVKVDRDNSIERLIDRCPFNL</sequence>
<keyword evidence="2" id="KW-1185">Reference proteome</keyword>